<reference evidence="1" key="2">
    <citation type="submission" date="2023-08" db="EMBL/GenBank/DDBJ databases">
        <title>Isolation, Identification, Denitrification Characteristics of A Highly Efficient Aerobic Denitrifying Bacterial Strain DS2.</title>
        <authorList>
            <person name="Wang H."/>
        </authorList>
    </citation>
    <scope>NUCLEOTIDE SEQUENCE</scope>
    <source>
        <strain evidence="1">DS2</strain>
    </source>
</reference>
<dbReference type="Pfam" id="PF13289">
    <property type="entry name" value="SIR2_2"/>
    <property type="match status" value="1"/>
</dbReference>
<organism evidence="1 2">
    <name type="scientific">Pseudomonas putida</name>
    <name type="common">Arthrobacter siderocapsulatus</name>
    <dbReference type="NCBI Taxonomy" id="303"/>
    <lineage>
        <taxon>Bacteria</taxon>
        <taxon>Pseudomonadati</taxon>
        <taxon>Pseudomonadota</taxon>
        <taxon>Gammaproteobacteria</taxon>
        <taxon>Pseudomonadales</taxon>
        <taxon>Pseudomonadaceae</taxon>
        <taxon>Pseudomonas</taxon>
    </lineage>
</organism>
<accession>A0AAW5HMX6</accession>
<comment type="caution">
    <text evidence="1">The sequence shown here is derived from an EMBL/GenBank/DDBJ whole genome shotgun (WGS) entry which is preliminary data.</text>
</comment>
<dbReference type="RefSeq" id="WP_252461416.1">
    <property type="nucleotide sequence ID" value="NZ_JAMHFX010000224.1"/>
</dbReference>
<protein>
    <submittedName>
        <fullName evidence="1">SIR2 family protein</fullName>
    </submittedName>
</protein>
<dbReference type="EMBL" id="JAMHFX010000224">
    <property type="protein sequence ID" value="MCO1623710.1"/>
    <property type="molecule type" value="Genomic_DNA"/>
</dbReference>
<proteinExistence type="predicted"/>
<evidence type="ECO:0000313" key="1">
    <source>
        <dbReference type="EMBL" id="MCO1623710.1"/>
    </source>
</evidence>
<name>A0AAW5HMX6_PSEPU</name>
<dbReference type="Proteomes" id="UP001202943">
    <property type="component" value="Unassembled WGS sequence"/>
</dbReference>
<dbReference type="AlphaFoldDB" id="A0AAW5HMX6"/>
<reference evidence="1" key="1">
    <citation type="submission" date="2022-05" db="EMBL/GenBank/DDBJ databases">
        <authorList>
            <person name="Yi M."/>
        </authorList>
    </citation>
    <scope>NUCLEOTIDE SEQUENCE</scope>
    <source>
        <strain evidence="1">DS2</strain>
    </source>
</reference>
<evidence type="ECO:0000313" key="2">
    <source>
        <dbReference type="Proteomes" id="UP001202943"/>
    </source>
</evidence>
<sequence>MIIDDVVAKLDDGGPSSYYSFEILILNLLKHHLSLQGKSLKIPSERDFLGDALAPDGFDKFEGPVIFEIKFNLERGIKRFQEDFLPRVADLISTGLSEAPPKNLIVISARSLSKKFRDVMPAGIGVGSNFINITYWGPEEINKIVTQHRAKTSEIVSNLFSLRIEAAVTKPTTNWISERDGIVAKLKDSYDRGQFTLFLGAGVSSSAGMPSWNNLLNSLFVAYLSREFDKDNAINSTDINELVARLNLVSESSALMGARYLRKGLAGNSPETSNFVDAITKSLYELRNKDLKTDSRLFRTIAATCMPRRTGARVRSVVNYNFDDLLEKQLSKSGISYRSVYTETEAYDPDELPVYHVHGFLPEDRSKYSDLESSTLVFSEEGYHHIYTNAYHWSNLVQLNCLRENSCLMIGLSMTDPNLRRLMDISARNLEQNKHFAFMKRLAINDFCYDKTESGEKVAIRNVDGAEKFLDTHHSLNEALMKELGVTVIWYESYDEIPEILEKLAK</sequence>
<gene>
    <name evidence="1" type="ORF">M8C81_24225</name>
</gene>